<name>A0A1I3YT87_9GAMM</name>
<dbReference type="AlphaFoldDB" id="A0A1I3YT87"/>
<protein>
    <recommendedName>
        <fullName evidence="5">Fap system outer membrane protein</fullName>
    </recommendedName>
</protein>
<feature type="compositionally biased region" description="Low complexity" evidence="1">
    <location>
        <begin position="150"/>
        <end position="160"/>
    </location>
</feature>
<feature type="chain" id="PRO_5011790660" description="Fap system outer membrane protein" evidence="2">
    <location>
        <begin position="24"/>
        <end position="218"/>
    </location>
</feature>
<feature type="region of interest" description="Disordered" evidence="1">
    <location>
        <begin position="150"/>
        <end position="182"/>
    </location>
</feature>
<evidence type="ECO:0008006" key="5">
    <source>
        <dbReference type="Google" id="ProtNLM"/>
    </source>
</evidence>
<dbReference type="EMBL" id="FOSR01000002">
    <property type="protein sequence ID" value="SFK34426.1"/>
    <property type="molecule type" value="Genomic_DNA"/>
</dbReference>
<evidence type="ECO:0000313" key="3">
    <source>
        <dbReference type="EMBL" id="SFK34426.1"/>
    </source>
</evidence>
<feature type="signal peptide" evidence="2">
    <location>
        <begin position="1"/>
        <end position="23"/>
    </location>
</feature>
<dbReference type="Proteomes" id="UP000198725">
    <property type="component" value="Unassembled WGS sequence"/>
</dbReference>
<keyword evidence="2" id="KW-0732">Signal</keyword>
<evidence type="ECO:0000313" key="4">
    <source>
        <dbReference type="Proteomes" id="UP000198725"/>
    </source>
</evidence>
<evidence type="ECO:0000256" key="1">
    <source>
        <dbReference type="SAM" id="MobiDB-lite"/>
    </source>
</evidence>
<accession>A0A1I3YT87</accession>
<gene>
    <name evidence="3" type="ORF">SAMN05192579_1029</name>
</gene>
<dbReference type="RefSeq" id="WP_008210511.1">
    <property type="nucleotide sequence ID" value="NZ_FOSR01000002.1"/>
</dbReference>
<reference evidence="4" key="1">
    <citation type="submission" date="2016-10" db="EMBL/GenBank/DDBJ databases">
        <authorList>
            <person name="Varghese N."/>
            <person name="Submissions S."/>
        </authorList>
    </citation>
    <scope>NUCLEOTIDE SEQUENCE [LARGE SCALE GENOMIC DNA]</scope>
    <source>
        <strain evidence="4">MO64</strain>
    </source>
</reference>
<sequence length="218" mass="21906">MHAHRTFAMLALLLLLTCSVAYAGDDGKADGASYASMLGYLDNSRIGGQAFQGVSGATAINLSAGTLNQQSNLRAFAVGATAQTMIRVRQLQRGDVTAAPLDASARIGDHAFENGRGIVSINQASGNGNAEFNAVSTALASPGIREATDSSLSASVSASAGGQPPANPGSTSPKGSRSVAVESSAMHGFRGLLQLNQIAGSGNATSNSLLLSATSAPR</sequence>
<evidence type="ECO:0000256" key="2">
    <source>
        <dbReference type="SAM" id="SignalP"/>
    </source>
</evidence>
<proteinExistence type="predicted"/>
<organism evidence="3 4">
    <name type="scientific">Rhodanobacter glycinis</name>
    <dbReference type="NCBI Taxonomy" id="582702"/>
    <lineage>
        <taxon>Bacteria</taxon>
        <taxon>Pseudomonadati</taxon>
        <taxon>Pseudomonadota</taxon>
        <taxon>Gammaproteobacteria</taxon>
        <taxon>Lysobacterales</taxon>
        <taxon>Rhodanobacteraceae</taxon>
        <taxon>Rhodanobacter</taxon>
    </lineage>
</organism>
<keyword evidence="4" id="KW-1185">Reference proteome</keyword>